<evidence type="ECO:0000313" key="8">
    <source>
        <dbReference type="EMBL" id="KAI9561106.1"/>
    </source>
</evidence>
<dbReference type="GO" id="GO:0006357">
    <property type="term" value="P:regulation of transcription by RNA polymerase II"/>
    <property type="evidence" value="ECO:0007669"/>
    <property type="project" value="TreeGrafter"/>
</dbReference>
<dbReference type="InterPro" id="IPR024977">
    <property type="entry name" value="Apc4-like_WD40_dom"/>
</dbReference>
<comment type="similarity">
    <text evidence="5">Belongs to the WD repeat EBI family.</text>
</comment>
<dbReference type="InterPro" id="IPR036322">
    <property type="entry name" value="WD40_repeat_dom_sf"/>
</dbReference>
<comment type="caution">
    <text evidence="8">The sequence shown here is derived from an EMBL/GenBank/DDBJ whole genome shotgun (WGS) entry which is preliminary data.</text>
</comment>
<dbReference type="EMBL" id="WJBH02000003">
    <property type="protein sequence ID" value="KAI9561106.1"/>
    <property type="molecule type" value="Genomic_DNA"/>
</dbReference>
<dbReference type="PANTHER" id="PTHR22846">
    <property type="entry name" value="WD40 REPEAT PROTEIN"/>
    <property type="match status" value="1"/>
</dbReference>
<dbReference type="GO" id="GO:0003714">
    <property type="term" value="F:transcription corepressor activity"/>
    <property type="evidence" value="ECO:0007669"/>
    <property type="project" value="InterPro"/>
</dbReference>
<organism evidence="8 9">
    <name type="scientific">Daphnia sinensis</name>
    <dbReference type="NCBI Taxonomy" id="1820382"/>
    <lineage>
        <taxon>Eukaryota</taxon>
        <taxon>Metazoa</taxon>
        <taxon>Ecdysozoa</taxon>
        <taxon>Arthropoda</taxon>
        <taxon>Crustacea</taxon>
        <taxon>Branchiopoda</taxon>
        <taxon>Diplostraca</taxon>
        <taxon>Cladocera</taxon>
        <taxon>Anomopoda</taxon>
        <taxon>Daphniidae</taxon>
        <taxon>Daphnia</taxon>
        <taxon>Daphnia similis group</taxon>
    </lineage>
</organism>
<keyword evidence="3" id="KW-0677">Repeat</keyword>
<feature type="domain" description="Anaphase-promoting complex subunit 4-like WD40" evidence="7">
    <location>
        <begin position="73"/>
        <end position="127"/>
    </location>
</feature>
<evidence type="ECO:0000256" key="4">
    <source>
        <dbReference type="ARBA" id="ARBA00023242"/>
    </source>
</evidence>
<sequence>MPVEFIISSKHPYDAGLQVSKCSFHPREPVLACAIDGGKICLYHKQHIECKGAAELIVPLSQWNETVLNPVPTQHPISGISCLQWDVEGKRLAVGYENGTLILWSRDGCRLFERRKHTSRIWSIRWNPILLNVFASGSNDRSALVWDADKKPSPLVQRFVAHDGDQIHDVVWISDIQFASFSRDQNDGIVHICQMGRETPIMTFVHGDSIDALKWNGRFNLLASVSSSSDKQLLLQVWSPIRRDPIRRLNYADKSRVGCVDWFPPGRESDSLFIVGGCADGSVIVWNLNDDEDQHQTLYGHSVAVNDVSFSPDRRWLASLDRDGYLIIRLTTVSYVHNFANHIHLPIELVPQDWRKVYEAKTGPNHWHQTLSWSGSSDKLAVTNVLSEVFLVEIID</sequence>
<evidence type="ECO:0000313" key="9">
    <source>
        <dbReference type="Proteomes" id="UP000820818"/>
    </source>
</evidence>
<comment type="subcellular location">
    <subcellularLocation>
        <location evidence="1">Nucleus</location>
    </subcellularLocation>
</comment>
<keyword evidence="9" id="KW-1185">Reference proteome</keyword>
<keyword evidence="2 6" id="KW-0853">WD repeat</keyword>
<evidence type="ECO:0000259" key="7">
    <source>
        <dbReference type="Pfam" id="PF12894"/>
    </source>
</evidence>
<dbReference type="Proteomes" id="UP000820818">
    <property type="component" value="Linkage Group LG3"/>
</dbReference>
<dbReference type="PROSITE" id="PS50082">
    <property type="entry name" value="WD_REPEATS_2"/>
    <property type="match status" value="1"/>
</dbReference>
<evidence type="ECO:0000256" key="6">
    <source>
        <dbReference type="PROSITE-ProRule" id="PRU00221"/>
    </source>
</evidence>
<dbReference type="SMART" id="SM00320">
    <property type="entry name" value="WD40"/>
    <property type="match status" value="7"/>
</dbReference>
<proteinExistence type="inferred from homology"/>
<name>A0AAD5PV97_9CRUS</name>
<evidence type="ECO:0000256" key="1">
    <source>
        <dbReference type="ARBA" id="ARBA00004123"/>
    </source>
</evidence>
<keyword evidence="4" id="KW-0539">Nucleus</keyword>
<dbReference type="Gene3D" id="2.130.10.10">
    <property type="entry name" value="YVTN repeat-like/Quinoprotein amine dehydrogenase"/>
    <property type="match status" value="1"/>
</dbReference>
<accession>A0AAD5PV97</accession>
<gene>
    <name evidence="8" type="ORF">GHT06_012062</name>
</gene>
<evidence type="ECO:0000256" key="2">
    <source>
        <dbReference type="ARBA" id="ARBA00022574"/>
    </source>
</evidence>
<dbReference type="PANTHER" id="PTHR22846:SF2">
    <property type="entry name" value="F-BOX-LIKE_WD REPEAT-CONTAINING PROTEIN EBI"/>
    <property type="match status" value="1"/>
</dbReference>
<dbReference type="AlphaFoldDB" id="A0AAD5PV97"/>
<evidence type="ECO:0000256" key="3">
    <source>
        <dbReference type="ARBA" id="ARBA00022737"/>
    </source>
</evidence>
<evidence type="ECO:0000256" key="5">
    <source>
        <dbReference type="ARBA" id="ARBA00025741"/>
    </source>
</evidence>
<dbReference type="Pfam" id="PF12894">
    <property type="entry name" value="ANAPC4_WD40"/>
    <property type="match status" value="1"/>
</dbReference>
<dbReference type="InterPro" id="IPR001680">
    <property type="entry name" value="WD40_rpt"/>
</dbReference>
<dbReference type="GO" id="GO:0000118">
    <property type="term" value="C:histone deacetylase complex"/>
    <property type="evidence" value="ECO:0007669"/>
    <property type="project" value="TreeGrafter"/>
</dbReference>
<reference evidence="8 9" key="1">
    <citation type="submission" date="2022-05" db="EMBL/GenBank/DDBJ databases">
        <title>A multi-omics perspective on studying reproductive biology in Daphnia sinensis.</title>
        <authorList>
            <person name="Jia J."/>
        </authorList>
    </citation>
    <scope>NUCLEOTIDE SEQUENCE [LARGE SCALE GENOMIC DNA]</scope>
    <source>
        <strain evidence="8 9">WSL</strain>
    </source>
</reference>
<protein>
    <recommendedName>
        <fullName evidence="7">Anaphase-promoting complex subunit 4-like WD40 domain-containing protein</fullName>
    </recommendedName>
</protein>
<dbReference type="InterPro" id="IPR015943">
    <property type="entry name" value="WD40/YVTN_repeat-like_dom_sf"/>
</dbReference>
<dbReference type="Pfam" id="PF00400">
    <property type="entry name" value="WD40"/>
    <property type="match status" value="2"/>
</dbReference>
<dbReference type="SUPFAM" id="SSF50978">
    <property type="entry name" value="WD40 repeat-like"/>
    <property type="match status" value="1"/>
</dbReference>
<feature type="repeat" description="WD" evidence="6">
    <location>
        <begin position="114"/>
        <end position="147"/>
    </location>
</feature>
<dbReference type="InterPro" id="IPR045183">
    <property type="entry name" value="Ebi-like"/>
</dbReference>
<dbReference type="PROSITE" id="PS50294">
    <property type="entry name" value="WD_REPEATS_REGION"/>
    <property type="match status" value="1"/>
</dbReference>